<organism evidence="4 5">
    <name type="scientific">Lichtheimia corymbifera JMRC:FSU:9682</name>
    <dbReference type="NCBI Taxonomy" id="1263082"/>
    <lineage>
        <taxon>Eukaryota</taxon>
        <taxon>Fungi</taxon>
        <taxon>Fungi incertae sedis</taxon>
        <taxon>Mucoromycota</taxon>
        <taxon>Mucoromycotina</taxon>
        <taxon>Mucoromycetes</taxon>
        <taxon>Mucorales</taxon>
        <taxon>Lichtheimiaceae</taxon>
        <taxon>Lichtheimia</taxon>
    </lineage>
</organism>
<dbReference type="Gene3D" id="4.10.60.10">
    <property type="entry name" value="Zinc finger, CCHC-type"/>
    <property type="match status" value="1"/>
</dbReference>
<dbReference type="GO" id="GO:0003676">
    <property type="term" value="F:nucleic acid binding"/>
    <property type="evidence" value="ECO:0007669"/>
    <property type="project" value="InterPro"/>
</dbReference>
<accession>A0A068SH67</accession>
<dbReference type="GO" id="GO:0008270">
    <property type="term" value="F:zinc ion binding"/>
    <property type="evidence" value="ECO:0007669"/>
    <property type="project" value="UniProtKB-KW"/>
</dbReference>
<dbReference type="EMBL" id="CBTN010000183">
    <property type="protein sequence ID" value="CDH61370.1"/>
    <property type="molecule type" value="Genomic_DNA"/>
</dbReference>
<sequence length="392" mass="44502">MSGIDPRKPSFSQYRPPVSDSVSEEDVVTRTEPSFTMNNDTPTAQGQGQTGQNQQDMMQQVMAMMAQLLAKQQEPSGFALKLPTPERYDGTRSTKVIENWVASVERYLKLSQYKNNPGVWHTFAASLFSDNAAIWWRKQEEDGVVIDSWQQFVHKLMDEFKPRNAKQAARDRLAALRQTTTIEAYLNEFRDIWLELPSMTEEEAYDRFWRNLAPRVRKDVMTPDYPKSFDELAQRAIAWEAAQATEDAIEKGLPRPESHPQAILPPSSNNGVVPMDLDVINQRATPQLQGRNNMYHGGYHNGFTNSPQGIQLGNSSYNNQHHGQQGLYYHGDFQSQGPPQQLYYTGNQQHRFSRQPRFNQGPTCFQCGGRGHVARVCPSGKSSSGKGKAWRT</sequence>
<keyword evidence="5" id="KW-1185">Reference proteome</keyword>
<dbReference type="VEuPathDB" id="FungiDB:LCOR_12147.1"/>
<evidence type="ECO:0000256" key="2">
    <source>
        <dbReference type="SAM" id="MobiDB-lite"/>
    </source>
</evidence>
<dbReference type="Pfam" id="PF03732">
    <property type="entry name" value="Retrotrans_gag"/>
    <property type="match status" value="1"/>
</dbReference>
<keyword evidence="1" id="KW-0863">Zinc-finger</keyword>
<dbReference type="AlphaFoldDB" id="A0A068SH67"/>
<dbReference type="PANTHER" id="PTHR33223">
    <property type="entry name" value="CCHC-TYPE DOMAIN-CONTAINING PROTEIN"/>
    <property type="match status" value="1"/>
</dbReference>
<keyword evidence="1" id="KW-0479">Metal-binding</keyword>
<proteinExistence type="predicted"/>
<evidence type="ECO:0000256" key="1">
    <source>
        <dbReference type="PROSITE-ProRule" id="PRU00047"/>
    </source>
</evidence>
<dbReference type="Proteomes" id="UP000027586">
    <property type="component" value="Unassembled WGS sequence"/>
</dbReference>
<comment type="caution">
    <text evidence="4">The sequence shown here is derived from an EMBL/GenBank/DDBJ whole genome shotgun (WGS) entry which is preliminary data.</text>
</comment>
<keyword evidence="1" id="KW-0862">Zinc</keyword>
<dbReference type="InterPro" id="IPR001878">
    <property type="entry name" value="Znf_CCHC"/>
</dbReference>
<dbReference type="InterPro" id="IPR036875">
    <property type="entry name" value="Znf_CCHC_sf"/>
</dbReference>
<dbReference type="PROSITE" id="PS50158">
    <property type="entry name" value="ZF_CCHC"/>
    <property type="match status" value="1"/>
</dbReference>
<protein>
    <recommendedName>
        <fullName evidence="3">CCHC-type domain-containing protein</fullName>
    </recommendedName>
</protein>
<dbReference type="OrthoDB" id="2250058at2759"/>
<name>A0A068SH67_9FUNG</name>
<feature type="region of interest" description="Disordered" evidence="2">
    <location>
        <begin position="1"/>
        <end position="54"/>
    </location>
</feature>
<feature type="compositionally biased region" description="Low complexity" evidence="2">
    <location>
        <begin position="44"/>
        <end position="54"/>
    </location>
</feature>
<dbReference type="Pfam" id="PF00098">
    <property type="entry name" value="zf-CCHC"/>
    <property type="match status" value="1"/>
</dbReference>
<reference evidence="4" key="1">
    <citation type="submission" date="2013-08" db="EMBL/GenBank/DDBJ databases">
        <title>Gene expansion shapes genome architecture in the human pathogen Lichtheimia corymbifera: an evolutionary genomics analysis in the ancient terrestrial Mucorales (Mucoromycotina).</title>
        <authorList>
            <person name="Schwartze V.U."/>
            <person name="Winter S."/>
            <person name="Shelest E."/>
            <person name="Marcet-Houben M."/>
            <person name="Horn F."/>
            <person name="Wehner S."/>
            <person name="Hoffmann K."/>
            <person name="Riege K."/>
            <person name="Sammeth M."/>
            <person name="Nowrousian M."/>
            <person name="Valiante V."/>
            <person name="Linde J."/>
            <person name="Jacobsen I.D."/>
            <person name="Marz M."/>
            <person name="Brakhage A.A."/>
            <person name="Gabaldon T."/>
            <person name="Bocker S."/>
            <person name="Voigt K."/>
        </authorList>
    </citation>
    <scope>NUCLEOTIDE SEQUENCE [LARGE SCALE GENOMIC DNA]</scope>
    <source>
        <strain evidence="4">FSU 9682</strain>
    </source>
</reference>
<evidence type="ECO:0000313" key="5">
    <source>
        <dbReference type="Proteomes" id="UP000027586"/>
    </source>
</evidence>
<gene>
    <name evidence="4" type="ORF">LCOR_12147.1</name>
</gene>
<dbReference type="SUPFAM" id="SSF57756">
    <property type="entry name" value="Retrovirus zinc finger-like domains"/>
    <property type="match status" value="1"/>
</dbReference>
<dbReference type="SMART" id="SM00343">
    <property type="entry name" value="ZnF_C2HC"/>
    <property type="match status" value="1"/>
</dbReference>
<dbReference type="PANTHER" id="PTHR33223:SF6">
    <property type="entry name" value="CCHC-TYPE DOMAIN-CONTAINING PROTEIN"/>
    <property type="match status" value="1"/>
</dbReference>
<dbReference type="STRING" id="1263082.A0A068SH67"/>
<feature type="compositionally biased region" description="Polar residues" evidence="2">
    <location>
        <begin position="31"/>
        <end position="43"/>
    </location>
</feature>
<feature type="domain" description="CCHC-type" evidence="3">
    <location>
        <begin position="364"/>
        <end position="379"/>
    </location>
</feature>
<evidence type="ECO:0000259" key="3">
    <source>
        <dbReference type="PROSITE" id="PS50158"/>
    </source>
</evidence>
<evidence type="ECO:0000313" key="4">
    <source>
        <dbReference type="EMBL" id="CDH61370.1"/>
    </source>
</evidence>
<dbReference type="InterPro" id="IPR005162">
    <property type="entry name" value="Retrotrans_gag_dom"/>
</dbReference>